<feature type="transmembrane region" description="Helical" evidence="2">
    <location>
        <begin position="100"/>
        <end position="122"/>
    </location>
</feature>
<reference evidence="3" key="1">
    <citation type="journal article" date="2020" name="Cell">
        <title>Large-Scale Comparative Analyses of Tick Genomes Elucidate Their Genetic Diversity and Vector Capacities.</title>
        <authorList>
            <consortium name="Tick Genome and Microbiome Consortium (TIGMIC)"/>
            <person name="Jia N."/>
            <person name="Wang J."/>
            <person name="Shi W."/>
            <person name="Du L."/>
            <person name="Sun Y."/>
            <person name="Zhan W."/>
            <person name="Jiang J.F."/>
            <person name="Wang Q."/>
            <person name="Zhang B."/>
            <person name="Ji P."/>
            <person name="Bell-Sakyi L."/>
            <person name="Cui X.M."/>
            <person name="Yuan T.T."/>
            <person name="Jiang B.G."/>
            <person name="Yang W.F."/>
            <person name="Lam T.T."/>
            <person name="Chang Q.C."/>
            <person name="Ding S.J."/>
            <person name="Wang X.J."/>
            <person name="Zhu J.G."/>
            <person name="Ruan X.D."/>
            <person name="Zhao L."/>
            <person name="Wei J.T."/>
            <person name="Ye R.Z."/>
            <person name="Que T.C."/>
            <person name="Du C.H."/>
            <person name="Zhou Y.H."/>
            <person name="Cheng J.X."/>
            <person name="Dai P.F."/>
            <person name="Guo W.B."/>
            <person name="Han X.H."/>
            <person name="Huang E.J."/>
            <person name="Li L.F."/>
            <person name="Wei W."/>
            <person name="Gao Y.C."/>
            <person name="Liu J.Z."/>
            <person name="Shao H.Z."/>
            <person name="Wang X."/>
            <person name="Wang C.C."/>
            <person name="Yang T.C."/>
            <person name="Huo Q.B."/>
            <person name="Li W."/>
            <person name="Chen H.Y."/>
            <person name="Chen S.E."/>
            <person name="Zhou L.G."/>
            <person name="Ni X.B."/>
            <person name="Tian J.H."/>
            <person name="Sheng Y."/>
            <person name="Liu T."/>
            <person name="Pan Y.S."/>
            <person name="Xia L.Y."/>
            <person name="Li J."/>
            <person name="Zhao F."/>
            <person name="Cao W.C."/>
        </authorList>
    </citation>
    <scope>NUCLEOTIDE SEQUENCE</scope>
    <source>
        <strain evidence="3">Rsan-2018</strain>
    </source>
</reference>
<feature type="region of interest" description="Disordered" evidence="1">
    <location>
        <begin position="45"/>
        <end position="65"/>
    </location>
</feature>
<dbReference type="EMBL" id="JABSTV010001251">
    <property type="protein sequence ID" value="KAH7952514.1"/>
    <property type="molecule type" value="Genomic_DNA"/>
</dbReference>
<keyword evidence="2" id="KW-1133">Transmembrane helix</keyword>
<dbReference type="AlphaFoldDB" id="A0A9D4PT74"/>
<name>A0A9D4PT74_RHISA</name>
<protein>
    <submittedName>
        <fullName evidence="3">Uncharacterized protein</fullName>
    </submittedName>
</protein>
<evidence type="ECO:0000313" key="4">
    <source>
        <dbReference type="Proteomes" id="UP000821837"/>
    </source>
</evidence>
<gene>
    <name evidence="3" type="ORF">HPB52_023849</name>
</gene>
<reference evidence="3" key="2">
    <citation type="submission" date="2021-09" db="EMBL/GenBank/DDBJ databases">
        <authorList>
            <person name="Jia N."/>
            <person name="Wang J."/>
            <person name="Shi W."/>
            <person name="Du L."/>
            <person name="Sun Y."/>
            <person name="Zhan W."/>
            <person name="Jiang J."/>
            <person name="Wang Q."/>
            <person name="Zhang B."/>
            <person name="Ji P."/>
            <person name="Sakyi L.B."/>
            <person name="Cui X."/>
            <person name="Yuan T."/>
            <person name="Jiang B."/>
            <person name="Yang W."/>
            <person name="Lam T.T.-Y."/>
            <person name="Chang Q."/>
            <person name="Ding S."/>
            <person name="Wang X."/>
            <person name="Zhu J."/>
            <person name="Ruan X."/>
            <person name="Zhao L."/>
            <person name="Wei J."/>
            <person name="Que T."/>
            <person name="Du C."/>
            <person name="Cheng J."/>
            <person name="Dai P."/>
            <person name="Han X."/>
            <person name="Huang E."/>
            <person name="Gao Y."/>
            <person name="Liu J."/>
            <person name="Shao H."/>
            <person name="Ye R."/>
            <person name="Li L."/>
            <person name="Wei W."/>
            <person name="Wang X."/>
            <person name="Wang C."/>
            <person name="Huo Q."/>
            <person name="Li W."/>
            <person name="Guo W."/>
            <person name="Chen H."/>
            <person name="Chen S."/>
            <person name="Zhou L."/>
            <person name="Zhou L."/>
            <person name="Ni X."/>
            <person name="Tian J."/>
            <person name="Zhou Y."/>
            <person name="Sheng Y."/>
            <person name="Liu T."/>
            <person name="Pan Y."/>
            <person name="Xia L."/>
            <person name="Li J."/>
            <person name="Zhao F."/>
            <person name="Cao W."/>
        </authorList>
    </citation>
    <scope>NUCLEOTIDE SEQUENCE</scope>
    <source>
        <strain evidence="3">Rsan-2018</strain>
        <tissue evidence="3">Larvae</tissue>
    </source>
</reference>
<dbReference type="Proteomes" id="UP000821837">
    <property type="component" value="Chromosome 5"/>
</dbReference>
<accession>A0A9D4PT74</accession>
<keyword evidence="2" id="KW-0472">Membrane</keyword>
<proteinExistence type="predicted"/>
<comment type="caution">
    <text evidence="3">The sequence shown here is derived from an EMBL/GenBank/DDBJ whole genome shotgun (WGS) entry which is preliminary data.</text>
</comment>
<feature type="region of interest" description="Disordered" evidence="1">
    <location>
        <begin position="1"/>
        <end position="26"/>
    </location>
</feature>
<keyword evidence="4" id="KW-1185">Reference proteome</keyword>
<sequence>MSLSGDNTPSQLTSSEASRLSNASLPASESTLRMSLASESSLYVEDQAGGQRRKPPILVSAGERRVSRRRRGRRITWNLTPDFEPTATECSRRRRSFPAIACLAVAVAACTCLLVLGSFSLLDTYRYLVTTLDSGTSEHKTSSDFKCDSTRHQIRLDSQPQGPPSS</sequence>
<evidence type="ECO:0000313" key="3">
    <source>
        <dbReference type="EMBL" id="KAH7952514.1"/>
    </source>
</evidence>
<evidence type="ECO:0000256" key="2">
    <source>
        <dbReference type="SAM" id="Phobius"/>
    </source>
</evidence>
<keyword evidence="2" id="KW-0812">Transmembrane</keyword>
<evidence type="ECO:0000256" key="1">
    <source>
        <dbReference type="SAM" id="MobiDB-lite"/>
    </source>
</evidence>
<organism evidence="3 4">
    <name type="scientific">Rhipicephalus sanguineus</name>
    <name type="common">Brown dog tick</name>
    <name type="synonym">Ixodes sanguineus</name>
    <dbReference type="NCBI Taxonomy" id="34632"/>
    <lineage>
        <taxon>Eukaryota</taxon>
        <taxon>Metazoa</taxon>
        <taxon>Ecdysozoa</taxon>
        <taxon>Arthropoda</taxon>
        <taxon>Chelicerata</taxon>
        <taxon>Arachnida</taxon>
        <taxon>Acari</taxon>
        <taxon>Parasitiformes</taxon>
        <taxon>Ixodida</taxon>
        <taxon>Ixodoidea</taxon>
        <taxon>Ixodidae</taxon>
        <taxon>Rhipicephalinae</taxon>
        <taxon>Rhipicephalus</taxon>
        <taxon>Rhipicephalus</taxon>
    </lineage>
</organism>